<evidence type="ECO:0000256" key="1">
    <source>
        <dbReference type="ARBA" id="ARBA00022729"/>
    </source>
</evidence>
<keyword evidence="3" id="KW-0472">Membrane</keyword>
<feature type="compositionally biased region" description="Low complexity" evidence="2">
    <location>
        <begin position="131"/>
        <end position="150"/>
    </location>
</feature>
<dbReference type="AlphaFoldDB" id="A0A929RPS2"/>
<accession>A0A929RPS2</accession>
<feature type="transmembrane region" description="Helical" evidence="3">
    <location>
        <begin position="86"/>
        <end position="109"/>
    </location>
</feature>
<keyword evidence="1" id="KW-0732">Signal</keyword>
<dbReference type="Proteomes" id="UP000759246">
    <property type="component" value="Unassembled WGS sequence"/>
</dbReference>
<feature type="compositionally biased region" description="Basic and acidic residues" evidence="2">
    <location>
        <begin position="110"/>
        <end position="120"/>
    </location>
</feature>
<protein>
    <submittedName>
        <fullName evidence="5">DUF5067 domain-containing protein</fullName>
    </submittedName>
</protein>
<comment type="caution">
    <text evidence="5">The sequence shown here is derived from an EMBL/GenBank/DDBJ whole genome shotgun (WGS) entry which is preliminary data.</text>
</comment>
<evidence type="ECO:0000259" key="4">
    <source>
        <dbReference type="Pfam" id="PF16729"/>
    </source>
</evidence>
<evidence type="ECO:0000256" key="3">
    <source>
        <dbReference type="SAM" id="Phobius"/>
    </source>
</evidence>
<reference evidence="5" key="1">
    <citation type="submission" date="2020-04" db="EMBL/GenBank/DDBJ databases">
        <title>Deep metagenomics examines the oral microbiome during advanced dental caries in children, revealing novel taxa and co-occurrences with host molecules.</title>
        <authorList>
            <person name="Baker J.L."/>
            <person name="Morton J.T."/>
            <person name="Dinis M."/>
            <person name="Alvarez R."/>
            <person name="Tran N.C."/>
            <person name="Knight R."/>
            <person name="Edlund A."/>
        </authorList>
    </citation>
    <scope>NUCLEOTIDE SEQUENCE</scope>
    <source>
        <strain evidence="5">JCVI_30_bin.13</strain>
    </source>
</reference>
<organism evidence="5 6">
    <name type="scientific">Actinomyces bouchesdurhonensis</name>
    <dbReference type="NCBI Taxonomy" id="1852361"/>
    <lineage>
        <taxon>Bacteria</taxon>
        <taxon>Bacillati</taxon>
        <taxon>Actinomycetota</taxon>
        <taxon>Actinomycetes</taxon>
        <taxon>Actinomycetales</taxon>
        <taxon>Actinomycetaceae</taxon>
        <taxon>Actinomyces</taxon>
    </lineage>
</organism>
<dbReference type="InterPro" id="IPR031989">
    <property type="entry name" value="DUF5067"/>
</dbReference>
<gene>
    <name evidence="5" type="ORF">HXK09_01345</name>
</gene>
<dbReference type="EMBL" id="JABZGF010000014">
    <property type="protein sequence ID" value="MBF0965812.1"/>
    <property type="molecule type" value="Genomic_DNA"/>
</dbReference>
<keyword evidence="3" id="KW-1133">Transmembrane helix</keyword>
<proteinExistence type="predicted"/>
<feature type="compositionally biased region" description="Polar residues" evidence="2">
    <location>
        <begin position="37"/>
        <end position="55"/>
    </location>
</feature>
<evidence type="ECO:0000313" key="5">
    <source>
        <dbReference type="EMBL" id="MBF0965812.1"/>
    </source>
</evidence>
<evidence type="ECO:0000313" key="6">
    <source>
        <dbReference type="Proteomes" id="UP000759246"/>
    </source>
</evidence>
<dbReference type="Pfam" id="PF16729">
    <property type="entry name" value="DUF5067"/>
    <property type="match status" value="1"/>
</dbReference>
<name>A0A929RPS2_9ACTO</name>
<keyword evidence="3" id="KW-0812">Transmembrane</keyword>
<dbReference type="Gene3D" id="2.60.40.1240">
    <property type="match status" value="1"/>
</dbReference>
<feature type="region of interest" description="Disordered" evidence="2">
    <location>
        <begin position="110"/>
        <end position="151"/>
    </location>
</feature>
<feature type="region of interest" description="Disordered" evidence="2">
    <location>
        <begin position="1"/>
        <end position="80"/>
    </location>
</feature>
<sequence length="279" mass="29829">MSNPYAPEGQDSWNPGNDQGGQPDPTQPYGQGDPNAANAQTQQFSAGYGDQTQQFPAGYGDQPQQFPGEYGSGAPQPPEKKSKLPIIVAAIAGVVVLALIAVAAVIFLGDKDEPKPDPTKDPTPTASNSASNGPTPTSSGAPTGTSNTGSYHANGSYSVDFKIGVHTEITKIEKGPVDEDGANTILVTYQMTNNSSDEVSATFYTPDPKQKGIDMQKTYFERGKEPAGVERYSFVTVPAGQTKTFTWAYKFPNDSDPVVFTTLDFDDFRASIPDWTWQP</sequence>
<dbReference type="InterPro" id="IPR029050">
    <property type="entry name" value="Immunoprotect_excell_Ig-like"/>
</dbReference>
<feature type="domain" description="DUF5067" evidence="4">
    <location>
        <begin position="165"/>
        <end position="261"/>
    </location>
</feature>
<evidence type="ECO:0000256" key="2">
    <source>
        <dbReference type="SAM" id="MobiDB-lite"/>
    </source>
</evidence>